<dbReference type="AlphaFoldDB" id="A0A7W6FWI2"/>
<dbReference type="Pfam" id="PF05489">
    <property type="entry name" value="Phage_tail_X"/>
    <property type="match status" value="1"/>
</dbReference>
<proteinExistence type="predicted"/>
<protein>
    <submittedName>
        <fullName evidence="1">Phage tail protein X</fullName>
    </submittedName>
</protein>
<accession>A0A7W6FWI2</accession>
<dbReference type="RefSeq" id="WP_090966125.1">
    <property type="nucleotide sequence ID" value="NZ_FOOA01000025.1"/>
</dbReference>
<dbReference type="OrthoDB" id="8759063at2"/>
<reference evidence="1 2" key="1">
    <citation type="submission" date="2020-08" db="EMBL/GenBank/DDBJ databases">
        <title>Genomic Encyclopedia of Type Strains, Phase IV (KMG-IV): sequencing the most valuable type-strain genomes for metagenomic binning, comparative biology and taxonomic classification.</title>
        <authorList>
            <person name="Goeker M."/>
        </authorList>
    </citation>
    <scope>NUCLEOTIDE SEQUENCE [LARGE SCALE GENOMIC DNA]</scope>
    <source>
        <strain evidence="1 2">DSM 25024</strain>
    </source>
</reference>
<dbReference type="EMBL" id="JACIDO010000013">
    <property type="protein sequence ID" value="MBB3937950.1"/>
    <property type="molecule type" value="Genomic_DNA"/>
</dbReference>
<keyword evidence="2" id="KW-1185">Reference proteome</keyword>
<evidence type="ECO:0000313" key="1">
    <source>
        <dbReference type="EMBL" id="MBB3937950.1"/>
    </source>
</evidence>
<organism evidence="1 2">
    <name type="scientific">Aureimonas phyllosphaerae</name>
    <dbReference type="NCBI Taxonomy" id="1166078"/>
    <lineage>
        <taxon>Bacteria</taxon>
        <taxon>Pseudomonadati</taxon>
        <taxon>Pseudomonadota</taxon>
        <taxon>Alphaproteobacteria</taxon>
        <taxon>Hyphomicrobiales</taxon>
        <taxon>Aurantimonadaceae</taxon>
        <taxon>Aureimonas</taxon>
    </lineage>
</organism>
<sequence>MPTSMTIQGEPILLDELLAKLFGAALARDLLTVALDLNPGLAEAGPVLPIGRTVILPDRPATVVSTKPVVSIFGN</sequence>
<evidence type="ECO:0000313" key="2">
    <source>
        <dbReference type="Proteomes" id="UP000531216"/>
    </source>
</evidence>
<gene>
    <name evidence="1" type="ORF">GGR05_004119</name>
</gene>
<dbReference type="Proteomes" id="UP000531216">
    <property type="component" value="Unassembled WGS sequence"/>
</dbReference>
<dbReference type="InterPro" id="IPR008861">
    <property type="entry name" value="GpX-like"/>
</dbReference>
<comment type="caution">
    <text evidence="1">The sequence shown here is derived from an EMBL/GenBank/DDBJ whole genome shotgun (WGS) entry which is preliminary data.</text>
</comment>
<name>A0A7W6FWI2_9HYPH</name>